<dbReference type="EMBL" id="VBAK01000011">
    <property type="protein sequence ID" value="TMI94037.1"/>
    <property type="molecule type" value="Genomic_DNA"/>
</dbReference>
<feature type="transmembrane region" description="Helical" evidence="9">
    <location>
        <begin position="94"/>
        <end position="117"/>
    </location>
</feature>
<dbReference type="Proteomes" id="UP000318509">
    <property type="component" value="Unassembled WGS sequence"/>
</dbReference>
<keyword evidence="5" id="KW-0029">Amino-acid transport</keyword>
<dbReference type="GO" id="GO:0022857">
    <property type="term" value="F:transmembrane transporter activity"/>
    <property type="evidence" value="ECO:0007669"/>
    <property type="project" value="InterPro"/>
</dbReference>
<feature type="transmembrane region" description="Helical" evidence="9">
    <location>
        <begin position="64"/>
        <end position="82"/>
    </location>
</feature>
<feature type="transmembrane region" description="Helical" evidence="9">
    <location>
        <begin position="7"/>
        <end position="32"/>
    </location>
</feature>
<gene>
    <name evidence="10" type="ORF">E6H00_00315</name>
</gene>
<comment type="caution">
    <text evidence="10">The sequence shown here is derived from an EMBL/GenBank/DDBJ whole genome shotgun (WGS) entry which is preliminary data.</text>
</comment>
<evidence type="ECO:0000256" key="6">
    <source>
        <dbReference type="ARBA" id="ARBA00022989"/>
    </source>
</evidence>
<evidence type="ECO:0000256" key="4">
    <source>
        <dbReference type="ARBA" id="ARBA00022692"/>
    </source>
</evidence>
<feature type="transmembrane region" description="Helical" evidence="9">
    <location>
        <begin position="193"/>
        <end position="216"/>
    </location>
</feature>
<evidence type="ECO:0000256" key="3">
    <source>
        <dbReference type="ARBA" id="ARBA00022475"/>
    </source>
</evidence>
<evidence type="ECO:0000313" key="10">
    <source>
        <dbReference type="EMBL" id="TMI94037.1"/>
    </source>
</evidence>
<evidence type="ECO:0000256" key="1">
    <source>
        <dbReference type="ARBA" id="ARBA00004651"/>
    </source>
</evidence>
<keyword evidence="4 9" id="KW-0812">Transmembrane</keyword>
<dbReference type="InterPro" id="IPR001851">
    <property type="entry name" value="ABC_transp_permease"/>
</dbReference>
<feature type="transmembrane region" description="Helical" evidence="9">
    <location>
        <begin position="138"/>
        <end position="162"/>
    </location>
</feature>
<feature type="transmembrane region" description="Helical" evidence="9">
    <location>
        <begin position="228"/>
        <end position="253"/>
    </location>
</feature>
<evidence type="ECO:0000256" key="8">
    <source>
        <dbReference type="ARBA" id="ARBA00037998"/>
    </source>
</evidence>
<feature type="transmembrane region" description="Helical" evidence="9">
    <location>
        <begin position="38"/>
        <end position="57"/>
    </location>
</feature>
<reference evidence="10 11" key="1">
    <citation type="journal article" date="2019" name="Nat. Microbiol.">
        <title>Mediterranean grassland soil C-N compound turnover is dependent on rainfall and depth, and is mediated by genomically divergent microorganisms.</title>
        <authorList>
            <person name="Diamond S."/>
            <person name="Andeer P.F."/>
            <person name="Li Z."/>
            <person name="Crits-Christoph A."/>
            <person name="Burstein D."/>
            <person name="Anantharaman K."/>
            <person name="Lane K.R."/>
            <person name="Thomas B.C."/>
            <person name="Pan C."/>
            <person name="Northen T.R."/>
            <person name="Banfield J.F."/>
        </authorList>
    </citation>
    <scope>NUCLEOTIDE SEQUENCE [LARGE SCALE GENOMIC DNA]</scope>
    <source>
        <strain evidence="10">NP_3</strain>
    </source>
</reference>
<evidence type="ECO:0000313" key="11">
    <source>
        <dbReference type="Proteomes" id="UP000318509"/>
    </source>
</evidence>
<feature type="transmembrane region" description="Helical" evidence="9">
    <location>
        <begin position="268"/>
        <end position="289"/>
    </location>
</feature>
<sequence>MFSAENLISVGIAALLTAGLYAIMSYGLAIIYGVMKVINLSNAGFLMLGAFLALVYFQRWHLDPVLGAFVNLPIFFAAGWIVHRLLVRRVVTALPIASLLLLFGLWLVLQNLALAVWGGEDQSIITAYTYKALPVLGFRIPVTRLIVFGVALVVLSILHFALGHTYLGKALRATVQDPVAGLLVGIDTEQINAMAFGLGTAFAGFAGGLLTLLFSFNPDFGGTFQLKSFTIIVLGGLENLAGVTVGAAILAFAESYAVLFMRASLQNVIAYALLVVALIVMPGGVAQLLSRRRT</sequence>
<keyword evidence="7 9" id="KW-0472">Membrane</keyword>
<dbReference type="PANTHER" id="PTHR11795:SF445">
    <property type="entry name" value="AMINO ACID ABC TRANSPORTER PERMEASE PROTEIN"/>
    <property type="match status" value="1"/>
</dbReference>
<dbReference type="GO" id="GO:0006865">
    <property type="term" value="P:amino acid transport"/>
    <property type="evidence" value="ECO:0007669"/>
    <property type="project" value="UniProtKB-KW"/>
</dbReference>
<evidence type="ECO:0000256" key="7">
    <source>
        <dbReference type="ARBA" id="ARBA00023136"/>
    </source>
</evidence>
<keyword evidence="6 9" id="KW-1133">Transmembrane helix</keyword>
<dbReference type="CDD" id="cd06582">
    <property type="entry name" value="TM_PBP1_LivH_like"/>
    <property type="match status" value="1"/>
</dbReference>
<evidence type="ECO:0000256" key="9">
    <source>
        <dbReference type="SAM" id="Phobius"/>
    </source>
</evidence>
<keyword evidence="3" id="KW-1003">Cell membrane</keyword>
<dbReference type="Pfam" id="PF02653">
    <property type="entry name" value="BPD_transp_2"/>
    <property type="match status" value="1"/>
</dbReference>
<protein>
    <submittedName>
        <fullName evidence="10">Branched-chain amino acid ABC transporter permease</fullName>
    </submittedName>
</protein>
<accession>A0A537KE54</accession>
<name>A0A537KE54_9BACT</name>
<dbReference type="InterPro" id="IPR052157">
    <property type="entry name" value="BCAA_transport_permease"/>
</dbReference>
<keyword evidence="2" id="KW-0813">Transport</keyword>
<evidence type="ECO:0000256" key="2">
    <source>
        <dbReference type="ARBA" id="ARBA00022448"/>
    </source>
</evidence>
<dbReference type="AlphaFoldDB" id="A0A537KE54"/>
<comment type="similarity">
    <text evidence="8">Belongs to the binding-protein-dependent transport system permease family. LivHM subfamily.</text>
</comment>
<comment type="subcellular location">
    <subcellularLocation>
        <location evidence="1">Cell membrane</location>
        <topology evidence="1">Multi-pass membrane protein</topology>
    </subcellularLocation>
</comment>
<dbReference type="PANTHER" id="PTHR11795">
    <property type="entry name" value="BRANCHED-CHAIN AMINO ACID TRANSPORT SYSTEM PERMEASE PROTEIN LIVH"/>
    <property type="match status" value="1"/>
</dbReference>
<dbReference type="GO" id="GO:0005886">
    <property type="term" value="C:plasma membrane"/>
    <property type="evidence" value="ECO:0007669"/>
    <property type="project" value="UniProtKB-SubCell"/>
</dbReference>
<evidence type="ECO:0000256" key="5">
    <source>
        <dbReference type="ARBA" id="ARBA00022970"/>
    </source>
</evidence>
<proteinExistence type="inferred from homology"/>
<organism evidence="10 11">
    <name type="scientific">Candidatus Segetimicrobium genomatis</name>
    <dbReference type="NCBI Taxonomy" id="2569760"/>
    <lineage>
        <taxon>Bacteria</taxon>
        <taxon>Bacillati</taxon>
        <taxon>Candidatus Sysuimicrobiota</taxon>
        <taxon>Candidatus Sysuimicrobiia</taxon>
        <taxon>Candidatus Sysuimicrobiales</taxon>
        <taxon>Candidatus Segetimicrobiaceae</taxon>
        <taxon>Candidatus Segetimicrobium</taxon>
    </lineage>
</organism>